<dbReference type="EC" id="3.2.1.22" evidence="5"/>
<keyword evidence="3 5" id="KW-0378">Hydrolase</keyword>
<keyword evidence="4 5" id="KW-0326">Glycosidase</keyword>
<dbReference type="RefSeq" id="WP_348641441.1">
    <property type="nucleotide sequence ID" value="NZ_JACHIP010000017.1"/>
</dbReference>
<dbReference type="GO" id="GO:0005975">
    <property type="term" value="P:carbohydrate metabolic process"/>
    <property type="evidence" value="ECO:0007669"/>
    <property type="project" value="InterPro"/>
</dbReference>
<sequence>MNSAARFLVAITAAISIAAPLFSKFPSLSNEVLAAETLAPTPPMGWNSWDSYGPAIREDEVKANADAMAARLKQFGWEYLIVDIEWYQPDAHAHGYIARGKVTMDEFGRFVPSPNRFPSAGTGAGFKSLAGYVHSKGLKFGIHIMRGIPREAVDKNLPIKGTPFHARDVADKVNVCKWPEMQDTYGVDMSKPGAQAYYDSIAELYASWGVDYVKADDMSRPFRASEIRALRAALSKTGRPIVLSLSPGPAPVDRYADLQANAQLWRISNDFWDRWVDVRTQFDLMKTWEGKVHAGGWPDADMLPLGHIGIRAERGKDRSSLLTHDEQYTLMSLWSIFRSPLMMGGDLPTSDAFTYELLTNSEVLAVNQHSDNGRESYREGAAIAWTADVPGSESKYVALFNRGDTEKSIDLPWSKVGVDGKRLAVRDLWQHKDLKNLETLRVTLRPHASVLYRVSR</sequence>
<comment type="caution">
    <text evidence="8">The sequence shown here is derived from an EMBL/GenBank/DDBJ whole genome shotgun (WGS) entry which is preliminary data.</text>
</comment>
<dbReference type="Pfam" id="PF17801">
    <property type="entry name" value="Melibiase_C"/>
    <property type="match status" value="1"/>
</dbReference>
<evidence type="ECO:0000256" key="2">
    <source>
        <dbReference type="ARBA" id="ARBA00022729"/>
    </source>
</evidence>
<comment type="catalytic activity">
    <reaction evidence="5">
        <text>Hydrolysis of terminal, non-reducing alpha-D-galactose residues in alpha-D-galactosides, including galactose oligosaccharides, galactomannans and galactolipids.</text>
        <dbReference type="EC" id="3.2.1.22"/>
    </reaction>
</comment>
<dbReference type="PANTHER" id="PTHR11452">
    <property type="entry name" value="ALPHA-GALACTOSIDASE/ALPHA-N-ACETYLGALACTOSAMINIDASE"/>
    <property type="match status" value="1"/>
</dbReference>
<dbReference type="InterPro" id="IPR013785">
    <property type="entry name" value="Aldolase_TIM"/>
</dbReference>
<proteinExistence type="inferred from homology"/>
<dbReference type="PRINTS" id="PR00740">
    <property type="entry name" value="GLHYDRLASE27"/>
</dbReference>
<dbReference type="Gene3D" id="3.20.20.70">
    <property type="entry name" value="Aldolase class I"/>
    <property type="match status" value="1"/>
</dbReference>
<evidence type="ECO:0000313" key="8">
    <source>
        <dbReference type="EMBL" id="MBB5060699.1"/>
    </source>
</evidence>
<reference evidence="8 9" key="1">
    <citation type="submission" date="2020-08" db="EMBL/GenBank/DDBJ databases">
        <title>Genomic Encyclopedia of Type Strains, Phase IV (KMG-V): Genome sequencing to study the core and pangenomes of soil and plant-associated prokaryotes.</title>
        <authorList>
            <person name="Whitman W."/>
        </authorList>
    </citation>
    <scope>NUCLEOTIDE SEQUENCE [LARGE SCALE GENOMIC DNA]</scope>
    <source>
        <strain evidence="8 9">M8UP14</strain>
    </source>
</reference>
<dbReference type="CDD" id="cd14792">
    <property type="entry name" value="GH27"/>
    <property type="match status" value="1"/>
</dbReference>
<dbReference type="Proteomes" id="UP000540989">
    <property type="component" value="Unassembled WGS sequence"/>
</dbReference>
<dbReference type="GO" id="GO:0004557">
    <property type="term" value="F:alpha-galactosidase activity"/>
    <property type="evidence" value="ECO:0007669"/>
    <property type="project" value="UniProtKB-EC"/>
</dbReference>
<dbReference type="AlphaFoldDB" id="A0A7W7ZIQ8"/>
<dbReference type="InterPro" id="IPR041233">
    <property type="entry name" value="Melibiase_C"/>
</dbReference>
<feature type="domain" description="Alpha galactosidase C-terminal" evidence="7">
    <location>
        <begin position="380"/>
        <end position="454"/>
    </location>
</feature>
<evidence type="ECO:0000256" key="6">
    <source>
        <dbReference type="SAM" id="SignalP"/>
    </source>
</evidence>
<feature type="signal peptide" evidence="6">
    <location>
        <begin position="1"/>
        <end position="18"/>
    </location>
</feature>
<evidence type="ECO:0000256" key="5">
    <source>
        <dbReference type="RuleBase" id="RU361168"/>
    </source>
</evidence>
<dbReference type="InterPro" id="IPR002241">
    <property type="entry name" value="Glyco_hydro_27"/>
</dbReference>
<accession>A0A7W7ZIQ8</accession>
<evidence type="ECO:0000256" key="4">
    <source>
        <dbReference type="ARBA" id="ARBA00023295"/>
    </source>
</evidence>
<comment type="similarity">
    <text evidence="1 5">Belongs to the glycosyl hydrolase 27 family.</text>
</comment>
<dbReference type="PANTHER" id="PTHR11452:SF42">
    <property type="entry name" value="ALPHA-GALACTOSIDASE"/>
    <property type="match status" value="1"/>
</dbReference>
<dbReference type="Gene3D" id="2.60.40.1180">
    <property type="entry name" value="Golgi alpha-mannosidase II"/>
    <property type="match status" value="1"/>
</dbReference>
<evidence type="ECO:0000256" key="3">
    <source>
        <dbReference type="ARBA" id="ARBA00022801"/>
    </source>
</evidence>
<dbReference type="InterPro" id="IPR013780">
    <property type="entry name" value="Glyco_hydro_b"/>
</dbReference>
<dbReference type="Pfam" id="PF16499">
    <property type="entry name" value="Melibiase_2"/>
    <property type="match status" value="2"/>
</dbReference>
<dbReference type="SUPFAM" id="SSF51445">
    <property type="entry name" value="(Trans)glycosidases"/>
    <property type="match status" value="1"/>
</dbReference>
<feature type="chain" id="PRO_5031014290" description="Alpha-galactosidase" evidence="6">
    <location>
        <begin position="19"/>
        <end position="456"/>
    </location>
</feature>
<protein>
    <recommendedName>
        <fullName evidence="5">Alpha-galactosidase</fullName>
        <ecNumber evidence="5">3.2.1.22</ecNumber>
    </recommendedName>
    <alternativeName>
        <fullName evidence="5">Melibiase</fullName>
    </alternativeName>
</protein>
<dbReference type="EMBL" id="JACHIP010000017">
    <property type="protein sequence ID" value="MBB5060699.1"/>
    <property type="molecule type" value="Genomic_DNA"/>
</dbReference>
<keyword evidence="2 6" id="KW-0732">Signal</keyword>
<organism evidence="8 9">
    <name type="scientific">Granulicella aggregans</name>
    <dbReference type="NCBI Taxonomy" id="474949"/>
    <lineage>
        <taxon>Bacteria</taxon>
        <taxon>Pseudomonadati</taxon>
        <taxon>Acidobacteriota</taxon>
        <taxon>Terriglobia</taxon>
        <taxon>Terriglobales</taxon>
        <taxon>Acidobacteriaceae</taxon>
        <taxon>Granulicella</taxon>
    </lineage>
</organism>
<evidence type="ECO:0000259" key="7">
    <source>
        <dbReference type="Pfam" id="PF17801"/>
    </source>
</evidence>
<name>A0A7W7ZIQ8_9BACT</name>
<gene>
    <name evidence="8" type="ORF">HDF16_005435</name>
</gene>
<dbReference type="SUPFAM" id="SSF51011">
    <property type="entry name" value="Glycosyl hydrolase domain"/>
    <property type="match status" value="1"/>
</dbReference>
<evidence type="ECO:0000313" key="9">
    <source>
        <dbReference type="Proteomes" id="UP000540989"/>
    </source>
</evidence>
<dbReference type="InterPro" id="IPR017853">
    <property type="entry name" value="GH"/>
</dbReference>
<evidence type="ECO:0000256" key="1">
    <source>
        <dbReference type="ARBA" id="ARBA00009743"/>
    </source>
</evidence>
<keyword evidence="5" id="KW-1015">Disulfide bond</keyword>
<keyword evidence="9" id="KW-1185">Reference proteome</keyword>